<dbReference type="Proteomes" id="UP001055439">
    <property type="component" value="Chromosome 5"/>
</dbReference>
<evidence type="ECO:0000313" key="5">
    <source>
        <dbReference type="EMBL" id="URE02107.1"/>
    </source>
</evidence>
<reference evidence="5" key="1">
    <citation type="submission" date="2022-05" db="EMBL/GenBank/DDBJ databases">
        <title>The Musa troglodytarum L. genome provides insights into the mechanism of non-climacteric behaviour and enrichment of carotenoids.</title>
        <authorList>
            <person name="Wang J."/>
        </authorList>
    </citation>
    <scope>NUCLEOTIDE SEQUENCE</scope>
    <source>
        <tissue evidence="5">Leaf</tissue>
    </source>
</reference>
<dbReference type="InterPro" id="IPR030184">
    <property type="entry name" value="WAT1-related"/>
</dbReference>
<evidence type="ECO:0000256" key="2">
    <source>
        <dbReference type="ARBA" id="ARBA00022989"/>
    </source>
</evidence>
<evidence type="ECO:0000256" key="3">
    <source>
        <dbReference type="ARBA" id="ARBA00023136"/>
    </source>
</evidence>
<dbReference type="GO" id="GO:0022857">
    <property type="term" value="F:transmembrane transporter activity"/>
    <property type="evidence" value="ECO:0007669"/>
    <property type="project" value="InterPro"/>
</dbReference>
<gene>
    <name evidence="5" type="ORF">MUK42_28725</name>
</gene>
<dbReference type="GO" id="GO:0016020">
    <property type="term" value="C:membrane"/>
    <property type="evidence" value="ECO:0007669"/>
    <property type="project" value="InterPro"/>
</dbReference>
<feature type="transmembrane region" description="Helical" evidence="4">
    <location>
        <begin position="206"/>
        <end position="224"/>
    </location>
</feature>
<evidence type="ECO:0000256" key="1">
    <source>
        <dbReference type="ARBA" id="ARBA00022692"/>
    </source>
</evidence>
<dbReference type="PANTHER" id="PTHR31218">
    <property type="entry name" value="WAT1-RELATED PROTEIN"/>
    <property type="match status" value="1"/>
</dbReference>
<feature type="transmembrane region" description="Helical" evidence="4">
    <location>
        <begin position="111"/>
        <end position="129"/>
    </location>
</feature>
<keyword evidence="2 4" id="KW-1133">Transmembrane helix</keyword>
<evidence type="ECO:0000256" key="4">
    <source>
        <dbReference type="SAM" id="Phobius"/>
    </source>
</evidence>
<feature type="transmembrane region" description="Helical" evidence="4">
    <location>
        <begin position="236"/>
        <end position="253"/>
    </location>
</feature>
<feature type="transmembrane region" description="Helical" evidence="4">
    <location>
        <begin position="305"/>
        <end position="326"/>
    </location>
</feature>
<name>A0A9E7K397_9LILI</name>
<feature type="transmembrane region" description="Helical" evidence="4">
    <location>
        <begin position="75"/>
        <end position="99"/>
    </location>
</feature>
<evidence type="ECO:0000313" key="6">
    <source>
        <dbReference type="Proteomes" id="UP001055439"/>
    </source>
</evidence>
<sequence>MVPPRIVTEIWCSQTTPVVLPSEADGDDALGGHRDVTGSLRREVGQIQHLWEERMPRMAAESGGRPRASLAGAAALPYLVMPLTQICLAGFLAILRSVLRASTGVSVTTLFAYYQLLGSLLLSVLALLFERCPNAPRYVRQKTQTHLPHPLLGVLRRLPAVEPSHFSLSVRILCRMHDGFVVGRIPVGGLMLASSLRYITTTFQSVALNTIPSLVFVLAVVCRRERFRFWSVGGQAKLWGVVVSAAGAIAMVMSDRDATESSASIGSSSHADWLLGTTMVGLGVVATAIADLCVESIAFRYRADLSLSAMIAACGTIQTVAVAAFMERDASAWKIHRNGSLQLVAILYGVRTLAASSVFSSSSSSCMRQGTMFAGNPCYGAVVPCENLVHTPERPRLRDGILPAAGGLLVPPPHARLGRRHPPWKVRSNPSSRFDLPSPCSMPPLPPVFLQQRWSQRACIFFCGRSLRIKRRRTETRTIESKGYNFPNPVLKYRIFFDLQHHKMLCKQKVVKVAKGWEEEDIAPSLQLTSDPKTLERTG</sequence>
<feature type="transmembrane region" description="Helical" evidence="4">
    <location>
        <begin position="273"/>
        <end position="293"/>
    </location>
</feature>
<protein>
    <submittedName>
        <fullName evidence="5">Auxin-induced protein</fullName>
    </submittedName>
</protein>
<dbReference type="EMBL" id="CP097507">
    <property type="protein sequence ID" value="URE02107.1"/>
    <property type="molecule type" value="Genomic_DNA"/>
</dbReference>
<organism evidence="5 6">
    <name type="scientific">Musa troglodytarum</name>
    <name type="common">fe'i banana</name>
    <dbReference type="NCBI Taxonomy" id="320322"/>
    <lineage>
        <taxon>Eukaryota</taxon>
        <taxon>Viridiplantae</taxon>
        <taxon>Streptophyta</taxon>
        <taxon>Embryophyta</taxon>
        <taxon>Tracheophyta</taxon>
        <taxon>Spermatophyta</taxon>
        <taxon>Magnoliopsida</taxon>
        <taxon>Liliopsida</taxon>
        <taxon>Zingiberales</taxon>
        <taxon>Musaceae</taxon>
        <taxon>Musa</taxon>
    </lineage>
</organism>
<keyword evidence="1 4" id="KW-0812">Transmembrane</keyword>
<accession>A0A9E7K397</accession>
<keyword evidence="3 4" id="KW-0472">Membrane</keyword>
<proteinExistence type="predicted"/>
<dbReference type="AlphaFoldDB" id="A0A9E7K397"/>
<dbReference type="OrthoDB" id="770296at2759"/>
<keyword evidence="6" id="KW-1185">Reference proteome</keyword>